<comment type="caution">
    <text evidence="7">The sequence shown here is derived from an EMBL/GenBank/DDBJ whole genome shotgun (WGS) entry which is preliminary data.</text>
</comment>
<proteinExistence type="predicted"/>
<keyword evidence="4 5" id="KW-0833">Ubl conjugation pathway</keyword>
<dbReference type="Gene3D" id="1.25.10.10">
    <property type="entry name" value="Leucine-rich Repeat Variant"/>
    <property type="match status" value="1"/>
</dbReference>
<dbReference type="EMBL" id="JARAOO010000011">
    <property type="protein sequence ID" value="KAJ7950680.1"/>
    <property type="molecule type" value="Genomic_DNA"/>
</dbReference>
<dbReference type="InterPro" id="IPR058678">
    <property type="entry name" value="ARM_PUB"/>
</dbReference>
<dbReference type="InterPro" id="IPR003613">
    <property type="entry name" value="Ubox_domain"/>
</dbReference>
<dbReference type="SUPFAM" id="SSF48371">
    <property type="entry name" value="ARM repeat"/>
    <property type="match status" value="1"/>
</dbReference>
<dbReference type="CDD" id="cd16664">
    <property type="entry name" value="RING-Ubox_PUB"/>
    <property type="match status" value="1"/>
</dbReference>
<dbReference type="Proteomes" id="UP001163823">
    <property type="component" value="Chromosome 11"/>
</dbReference>
<name>A0AAD7L4V5_QUISA</name>
<dbReference type="Pfam" id="PF25598">
    <property type="entry name" value="ARM_PUB"/>
    <property type="match status" value="1"/>
</dbReference>
<comment type="pathway">
    <text evidence="2 5">Protein modification; protein ubiquitination.</text>
</comment>
<dbReference type="InterPro" id="IPR011989">
    <property type="entry name" value="ARM-like"/>
</dbReference>
<dbReference type="InterPro" id="IPR013083">
    <property type="entry name" value="Znf_RING/FYVE/PHD"/>
</dbReference>
<comment type="function">
    <text evidence="5">Functions as an E3 ubiquitin ligase.</text>
</comment>
<evidence type="ECO:0000313" key="7">
    <source>
        <dbReference type="EMBL" id="KAJ7950680.1"/>
    </source>
</evidence>
<dbReference type="InterPro" id="IPR045210">
    <property type="entry name" value="RING-Ubox_PUB"/>
</dbReference>
<dbReference type="PANTHER" id="PTHR22849:SF23">
    <property type="entry name" value="U-BOX DOMAIN-CONTAINING PROTEIN"/>
    <property type="match status" value="1"/>
</dbReference>
<protein>
    <recommendedName>
        <fullName evidence="5 6">U-box domain-containing protein</fullName>
        <ecNumber evidence="5">2.3.2.27</ecNumber>
    </recommendedName>
    <alternativeName>
        <fullName evidence="5">RING-type E3 ubiquitin transferase PUB</fullName>
    </alternativeName>
</protein>
<accession>A0AAD7L4V5</accession>
<evidence type="ECO:0000256" key="1">
    <source>
        <dbReference type="ARBA" id="ARBA00000900"/>
    </source>
</evidence>
<dbReference type="PROSITE" id="PS51698">
    <property type="entry name" value="U_BOX"/>
    <property type="match status" value="1"/>
</dbReference>
<organism evidence="7 8">
    <name type="scientific">Quillaja saponaria</name>
    <name type="common">Soap bark tree</name>
    <dbReference type="NCBI Taxonomy" id="32244"/>
    <lineage>
        <taxon>Eukaryota</taxon>
        <taxon>Viridiplantae</taxon>
        <taxon>Streptophyta</taxon>
        <taxon>Embryophyta</taxon>
        <taxon>Tracheophyta</taxon>
        <taxon>Spermatophyta</taxon>
        <taxon>Magnoliopsida</taxon>
        <taxon>eudicotyledons</taxon>
        <taxon>Gunneridae</taxon>
        <taxon>Pentapetalae</taxon>
        <taxon>rosids</taxon>
        <taxon>fabids</taxon>
        <taxon>Fabales</taxon>
        <taxon>Quillajaceae</taxon>
        <taxon>Quillaja</taxon>
    </lineage>
</organism>
<keyword evidence="8" id="KW-1185">Reference proteome</keyword>
<dbReference type="InterPro" id="IPR045185">
    <property type="entry name" value="PUB22/23/24-like"/>
</dbReference>
<evidence type="ECO:0000259" key="6">
    <source>
        <dbReference type="PROSITE" id="PS51698"/>
    </source>
</evidence>
<sequence length="421" mass="47446">MDDCPPDFRCPISMEVMEDPVIIATGVTYERKNIMSWFFLYNKSTCPATMQIVDNMDFITPNHNLKRLIVSWRNKKDSADNHSHNHHSRPSSSLIKRDEMVSILTILESNSPFKVRSMKKLRSILETSNHVDDDAIKSDFIQSNGIEVLVQILVQILDEGCDFNSFTVCEEALGVLQLLPISEGEKTYEFLLKPEAMRSMAIMLQRGSTEARLYTVRILRMIANTGYDWNCFVQDQGVNFFKSLLELVSDEICSKASCCGLDVLIKILGSSKRSRLRAIEAGAVCVLIELLLDSNKLKCEKILLLIKLLCKCAEGRLAMVEHGMGIAMVSKKMLHVSIAATKIGVKILWLICSCHPSQTVLEEMLVYGAVKRMVALLHMEGCAGRSSTKDKVVKMLKLYGNTWKHYPCFPCDFKDCLGLVN</sequence>
<dbReference type="PANTHER" id="PTHR22849">
    <property type="entry name" value="WDSAM1 PROTEIN"/>
    <property type="match status" value="1"/>
</dbReference>
<evidence type="ECO:0000256" key="4">
    <source>
        <dbReference type="ARBA" id="ARBA00022786"/>
    </source>
</evidence>
<evidence type="ECO:0000256" key="5">
    <source>
        <dbReference type="RuleBase" id="RU369093"/>
    </source>
</evidence>
<dbReference type="AlphaFoldDB" id="A0AAD7L4V5"/>
<dbReference type="InterPro" id="IPR016024">
    <property type="entry name" value="ARM-type_fold"/>
</dbReference>
<reference evidence="7" key="1">
    <citation type="journal article" date="2023" name="Science">
        <title>Elucidation of the pathway for biosynthesis of saponin adjuvants from the soapbark tree.</title>
        <authorList>
            <person name="Reed J."/>
            <person name="Orme A."/>
            <person name="El-Demerdash A."/>
            <person name="Owen C."/>
            <person name="Martin L.B.B."/>
            <person name="Misra R.C."/>
            <person name="Kikuchi S."/>
            <person name="Rejzek M."/>
            <person name="Martin A.C."/>
            <person name="Harkess A."/>
            <person name="Leebens-Mack J."/>
            <person name="Louveau T."/>
            <person name="Stephenson M.J."/>
            <person name="Osbourn A."/>
        </authorList>
    </citation>
    <scope>NUCLEOTIDE SEQUENCE</scope>
    <source>
        <strain evidence="7">S10</strain>
    </source>
</reference>
<evidence type="ECO:0000256" key="2">
    <source>
        <dbReference type="ARBA" id="ARBA00004906"/>
    </source>
</evidence>
<gene>
    <name evidence="7" type="ORF">O6P43_026840</name>
</gene>
<dbReference type="Pfam" id="PF04564">
    <property type="entry name" value="U-box"/>
    <property type="match status" value="1"/>
</dbReference>
<comment type="catalytic activity">
    <reaction evidence="1 5">
        <text>S-ubiquitinyl-[E2 ubiquitin-conjugating enzyme]-L-cysteine + [acceptor protein]-L-lysine = [E2 ubiquitin-conjugating enzyme]-L-cysteine + N(6)-ubiquitinyl-[acceptor protein]-L-lysine.</text>
        <dbReference type="EC" id="2.3.2.27"/>
    </reaction>
</comment>
<dbReference type="SMART" id="SM00504">
    <property type="entry name" value="Ubox"/>
    <property type="match status" value="1"/>
</dbReference>
<evidence type="ECO:0000256" key="3">
    <source>
        <dbReference type="ARBA" id="ARBA00022679"/>
    </source>
</evidence>
<evidence type="ECO:0000313" key="8">
    <source>
        <dbReference type="Proteomes" id="UP001163823"/>
    </source>
</evidence>
<dbReference type="Gene3D" id="3.30.40.10">
    <property type="entry name" value="Zinc/RING finger domain, C3HC4 (zinc finger)"/>
    <property type="match status" value="1"/>
</dbReference>
<feature type="domain" description="U-box" evidence="6">
    <location>
        <begin position="3"/>
        <end position="79"/>
    </location>
</feature>
<dbReference type="EC" id="2.3.2.27" evidence="5"/>
<dbReference type="GO" id="GO:0016567">
    <property type="term" value="P:protein ubiquitination"/>
    <property type="evidence" value="ECO:0007669"/>
    <property type="project" value="UniProtKB-UniRule"/>
</dbReference>
<keyword evidence="3 5" id="KW-0808">Transferase</keyword>
<dbReference type="SUPFAM" id="SSF57850">
    <property type="entry name" value="RING/U-box"/>
    <property type="match status" value="1"/>
</dbReference>
<dbReference type="KEGG" id="qsa:O6P43_026840"/>
<dbReference type="GO" id="GO:0061630">
    <property type="term" value="F:ubiquitin protein ligase activity"/>
    <property type="evidence" value="ECO:0007669"/>
    <property type="project" value="UniProtKB-UniRule"/>
</dbReference>